<protein>
    <submittedName>
        <fullName evidence="5">LacI family transcriptional regulator</fullName>
    </submittedName>
</protein>
<evidence type="ECO:0000256" key="1">
    <source>
        <dbReference type="ARBA" id="ARBA00023015"/>
    </source>
</evidence>
<dbReference type="SMART" id="SM00354">
    <property type="entry name" value="HTH_LACI"/>
    <property type="match status" value="1"/>
</dbReference>
<dbReference type="PANTHER" id="PTHR30146:SF109">
    <property type="entry name" value="HTH-TYPE TRANSCRIPTIONAL REGULATOR GALS"/>
    <property type="match status" value="1"/>
</dbReference>
<keyword evidence="2" id="KW-0238">DNA-binding</keyword>
<proteinExistence type="predicted"/>
<evidence type="ECO:0000259" key="4">
    <source>
        <dbReference type="PROSITE" id="PS50932"/>
    </source>
</evidence>
<name>A0ABX1VXD5_9FIRM</name>
<keyword evidence="6" id="KW-1185">Reference proteome</keyword>
<dbReference type="PROSITE" id="PS00356">
    <property type="entry name" value="HTH_LACI_1"/>
    <property type="match status" value="1"/>
</dbReference>
<evidence type="ECO:0000256" key="2">
    <source>
        <dbReference type="ARBA" id="ARBA00023125"/>
    </source>
</evidence>
<evidence type="ECO:0000313" key="6">
    <source>
        <dbReference type="Proteomes" id="UP000539052"/>
    </source>
</evidence>
<gene>
    <name evidence="5" type="ORF">G9470_25435</name>
</gene>
<dbReference type="PANTHER" id="PTHR30146">
    <property type="entry name" value="LACI-RELATED TRANSCRIPTIONAL REPRESSOR"/>
    <property type="match status" value="1"/>
</dbReference>
<dbReference type="InterPro" id="IPR046335">
    <property type="entry name" value="LacI/GalR-like_sensor"/>
</dbReference>
<dbReference type="EMBL" id="JAAOXG010000085">
    <property type="protein sequence ID" value="NNJ33103.1"/>
    <property type="molecule type" value="Genomic_DNA"/>
</dbReference>
<dbReference type="InterPro" id="IPR010982">
    <property type="entry name" value="Lambda_DNA-bd_dom_sf"/>
</dbReference>
<dbReference type="CDD" id="cd01392">
    <property type="entry name" value="HTH_LacI"/>
    <property type="match status" value="1"/>
</dbReference>
<dbReference type="RefSeq" id="WP_170824134.1">
    <property type="nucleotide sequence ID" value="NZ_JAAOXG010000085.1"/>
</dbReference>
<dbReference type="Gene3D" id="3.40.50.2300">
    <property type="match status" value="2"/>
</dbReference>
<reference evidence="5 6" key="1">
    <citation type="submission" date="2020-03" db="EMBL/GenBank/DDBJ databases">
        <title>Genome Sequence of industrial isolate, B5A.</title>
        <authorList>
            <person name="Sharma S."/>
            <person name="Patil P.B."/>
            <person name="Korpole S."/>
        </authorList>
    </citation>
    <scope>NUCLEOTIDE SEQUENCE [LARGE SCALE GENOMIC DNA]</scope>
    <source>
        <strain evidence="5 6">PI-S10-B5A</strain>
    </source>
</reference>
<comment type="caution">
    <text evidence="5">The sequence shown here is derived from an EMBL/GenBank/DDBJ whole genome shotgun (WGS) entry which is preliminary data.</text>
</comment>
<dbReference type="InterPro" id="IPR028082">
    <property type="entry name" value="Peripla_BP_I"/>
</dbReference>
<dbReference type="CDD" id="cd06288">
    <property type="entry name" value="PBP1_sucrose_transcription_regulator"/>
    <property type="match status" value="1"/>
</dbReference>
<keyword evidence="3" id="KW-0804">Transcription</keyword>
<dbReference type="Pfam" id="PF13377">
    <property type="entry name" value="Peripla_BP_3"/>
    <property type="match status" value="1"/>
</dbReference>
<keyword evidence="1" id="KW-0805">Transcription regulation</keyword>
<evidence type="ECO:0000256" key="3">
    <source>
        <dbReference type="ARBA" id="ARBA00023163"/>
    </source>
</evidence>
<dbReference type="SUPFAM" id="SSF53822">
    <property type="entry name" value="Periplasmic binding protein-like I"/>
    <property type="match status" value="1"/>
</dbReference>
<sequence length="347" mass="38610">MTLKEIASMAGVSVATVSYVLNNTAQVSDETRKKVEKIIKETGYRSNILAKSLRRNESFLVGVIVEDVTVWHTAYIIDGINEIAEARGYNTILSNLRLLNKIESQFDHISNYQKDIDKALDVMIGMQVDGIIYVGMHDRKISHILGNIKKPVVYCYCYTDGEGSSVRYSNEKTVYHMTKMLIENGHKEFGVINGLKESEPAALRYNGFLKALNEAGITMKEENITCGNWKYREGKEAAKKLLNKSGHPTAIVAMNDDMAVGVCDAARELGLKVPDDVSVTGFDNSDIIQYVTPRITTVERPLQEMGYRAMELLLENVSGVSVGDVSITLPCTLIEGESVKKLNQENR</sequence>
<dbReference type="Proteomes" id="UP000539052">
    <property type="component" value="Unassembled WGS sequence"/>
</dbReference>
<dbReference type="InterPro" id="IPR000843">
    <property type="entry name" value="HTH_LacI"/>
</dbReference>
<accession>A0ABX1VXD5</accession>
<evidence type="ECO:0000313" key="5">
    <source>
        <dbReference type="EMBL" id="NNJ33103.1"/>
    </source>
</evidence>
<dbReference type="SUPFAM" id="SSF47413">
    <property type="entry name" value="lambda repressor-like DNA-binding domains"/>
    <property type="match status" value="1"/>
</dbReference>
<dbReference type="PROSITE" id="PS50932">
    <property type="entry name" value="HTH_LACI_2"/>
    <property type="match status" value="1"/>
</dbReference>
<dbReference type="Pfam" id="PF00356">
    <property type="entry name" value="LacI"/>
    <property type="match status" value="1"/>
</dbReference>
<feature type="domain" description="HTH lacI-type" evidence="4">
    <location>
        <begin position="1"/>
        <end position="55"/>
    </location>
</feature>
<organism evidence="5 6">
    <name type="scientific">Lacrimispora defluvii</name>
    <dbReference type="NCBI Taxonomy" id="2719233"/>
    <lineage>
        <taxon>Bacteria</taxon>
        <taxon>Bacillati</taxon>
        <taxon>Bacillota</taxon>
        <taxon>Clostridia</taxon>
        <taxon>Lachnospirales</taxon>
        <taxon>Lachnospiraceae</taxon>
        <taxon>Lacrimispora</taxon>
    </lineage>
</organism>
<dbReference type="Gene3D" id="1.10.260.40">
    <property type="entry name" value="lambda repressor-like DNA-binding domains"/>
    <property type="match status" value="1"/>
</dbReference>